<comment type="caution">
    <text evidence="8">The sequence shown here is derived from an EMBL/GenBank/DDBJ whole genome shotgun (WGS) entry which is preliminary data.</text>
</comment>
<dbReference type="RefSeq" id="WP_068823664.1">
    <property type="nucleotide sequence ID" value="NZ_LWHJ01000031.1"/>
</dbReference>
<gene>
    <name evidence="8" type="ORF">A5893_15890</name>
</gene>
<comment type="subcellular location">
    <subcellularLocation>
        <location evidence="1">Cell outer membrane</location>
    </subcellularLocation>
</comment>
<organism evidence="8 9">
    <name type="scientific">Pedobacter psychrophilus</name>
    <dbReference type="NCBI Taxonomy" id="1826909"/>
    <lineage>
        <taxon>Bacteria</taxon>
        <taxon>Pseudomonadati</taxon>
        <taxon>Bacteroidota</taxon>
        <taxon>Sphingobacteriia</taxon>
        <taxon>Sphingobacteriales</taxon>
        <taxon>Sphingobacteriaceae</taxon>
        <taxon>Pedobacter</taxon>
    </lineage>
</organism>
<reference evidence="8 9" key="2">
    <citation type="submission" date="2016-06" db="EMBL/GenBank/DDBJ databases">
        <title>Pedobacter psychrophilus sp. nov., isolated from Antarctic fragmentary rock.</title>
        <authorList>
            <person name="Svec P."/>
        </authorList>
    </citation>
    <scope>NUCLEOTIDE SEQUENCE [LARGE SCALE GENOMIC DNA]</scope>
    <source>
        <strain evidence="8 9">CCM 8644</strain>
    </source>
</reference>
<evidence type="ECO:0000256" key="3">
    <source>
        <dbReference type="ARBA" id="ARBA00022729"/>
    </source>
</evidence>
<protein>
    <recommendedName>
        <fullName evidence="10">Carbohydrate-binding protein SusD</fullName>
    </recommendedName>
</protein>
<keyword evidence="3" id="KW-0732">Signal</keyword>
<dbReference type="InterPro" id="IPR033985">
    <property type="entry name" value="SusD-like_N"/>
</dbReference>
<feature type="domain" description="SusD-like N-terminal" evidence="7">
    <location>
        <begin position="22"/>
        <end position="221"/>
    </location>
</feature>
<comment type="similarity">
    <text evidence="2">Belongs to the SusD family.</text>
</comment>
<evidence type="ECO:0000313" key="8">
    <source>
        <dbReference type="EMBL" id="OAQ38271.1"/>
    </source>
</evidence>
<dbReference type="AlphaFoldDB" id="A0A179DB45"/>
<dbReference type="Pfam" id="PF14322">
    <property type="entry name" value="SusD-like_3"/>
    <property type="match status" value="1"/>
</dbReference>
<name>A0A179DB45_9SPHI</name>
<evidence type="ECO:0008006" key="10">
    <source>
        <dbReference type="Google" id="ProtNLM"/>
    </source>
</evidence>
<dbReference type="EMBL" id="LWHJ01000031">
    <property type="protein sequence ID" value="OAQ38271.1"/>
    <property type="molecule type" value="Genomic_DNA"/>
</dbReference>
<sequence length="605" mass="66550">MKKQVITLSILLSISLSGCEKFLTELPQDTASPETFFQTGDQLTSALMSVYSPLGSTDESTYSRFLSLEADAATDEFSLRSAGGIAANTYNASASYINFTRCWNNLYLGIERANFLLEKLETSTAPLADKNQVKGEALFLRGYYHFLLVSYWGDVPLRLTTTKQASDVNRPRTPAKEVYDQIIKDMTEAEALVKTATAWGVTITGRVSKTAVEGILSRVNLHAAGRLKDNSYLPAAVSWGKKVIASNEHRLNPDYKQIFINQSQDVNDNKECLWEVEFLRDATGIYSEYERFGSTYGPQNNNEKVGGFMQGVYYATGTLYSSYADGDLRRDWTISNYLYVNTDAAQGKVYTNPATAWRRPLAKWRREYQSPAAAAIKNFGPTNFPLLRYSDVLLTLAEADNLINGPTAENIEYVNQVRRRAYGVTLVGRNIKTLRVTTAGTGYTLNSIVTFSGGGATKDAKAVISAVSSGRITAITIVDGGANYTTNPTITITGGTGAVITPTISNISDPELLPADYSSLPVFNTFIVKERSRELTGEGHHKLDLYRWGTFLTTMQAMIPIITTNFSTVLAAYTNVSARDVAFPIPIQEMSLNPAMAGKQNPGWE</sequence>
<evidence type="ECO:0000259" key="6">
    <source>
        <dbReference type="Pfam" id="PF07980"/>
    </source>
</evidence>
<keyword evidence="5" id="KW-0998">Cell outer membrane</keyword>
<feature type="domain" description="RagB/SusD" evidence="6">
    <location>
        <begin position="525"/>
        <end position="604"/>
    </location>
</feature>
<reference evidence="8 9" key="1">
    <citation type="submission" date="2016-04" db="EMBL/GenBank/DDBJ databases">
        <authorList>
            <person name="Evans L.H."/>
            <person name="Alamgir A."/>
            <person name="Owens N."/>
            <person name="Weber N.D."/>
            <person name="Virtaneva K."/>
            <person name="Barbian K."/>
            <person name="Babar A."/>
            <person name="Rosenke K."/>
        </authorList>
    </citation>
    <scope>NUCLEOTIDE SEQUENCE [LARGE SCALE GENOMIC DNA]</scope>
    <source>
        <strain evidence="8 9">CCM 8644</strain>
    </source>
</reference>
<keyword evidence="9" id="KW-1185">Reference proteome</keyword>
<evidence type="ECO:0000256" key="4">
    <source>
        <dbReference type="ARBA" id="ARBA00023136"/>
    </source>
</evidence>
<evidence type="ECO:0000256" key="1">
    <source>
        <dbReference type="ARBA" id="ARBA00004442"/>
    </source>
</evidence>
<dbReference type="InterPro" id="IPR011990">
    <property type="entry name" value="TPR-like_helical_dom_sf"/>
</dbReference>
<dbReference type="OrthoDB" id="5694214at2"/>
<feature type="domain" description="RagB/SusD" evidence="6">
    <location>
        <begin position="338"/>
        <end position="421"/>
    </location>
</feature>
<keyword evidence="4" id="KW-0472">Membrane</keyword>
<evidence type="ECO:0000313" key="9">
    <source>
        <dbReference type="Proteomes" id="UP000078459"/>
    </source>
</evidence>
<dbReference type="Proteomes" id="UP000078459">
    <property type="component" value="Unassembled WGS sequence"/>
</dbReference>
<accession>A0A179DB45</accession>
<dbReference type="InterPro" id="IPR012944">
    <property type="entry name" value="SusD_RagB_dom"/>
</dbReference>
<dbReference type="Gene3D" id="1.25.40.390">
    <property type="match status" value="1"/>
</dbReference>
<dbReference type="PROSITE" id="PS51257">
    <property type="entry name" value="PROKAR_LIPOPROTEIN"/>
    <property type="match status" value="1"/>
</dbReference>
<dbReference type="SUPFAM" id="SSF48452">
    <property type="entry name" value="TPR-like"/>
    <property type="match status" value="1"/>
</dbReference>
<evidence type="ECO:0000256" key="5">
    <source>
        <dbReference type="ARBA" id="ARBA00023237"/>
    </source>
</evidence>
<dbReference type="GO" id="GO:0009279">
    <property type="term" value="C:cell outer membrane"/>
    <property type="evidence" value="ECO:0007669"/>
    <property type="project" value="UniProtKB-SubCell"/>
</dbReference>
<dbReference type="STRING" id="1826909.A5893_15890"/>
<evidence type="ECO:0000259" key="7">
    <source>
        <dbReference type="Pfam" id="PF14322"/>
    </source>
</evidence>
<dbReference type="Pfam" id="PF07980">
    <property type="entry name" value="SusD_RagB"/>
    <property type="match status" value="2"/>
</dbReference>
<evidence type="ECO:0000256" key="2">
    <source>
        <dbReference type="ARBA" id="ARBA00006275"/>
    </source>
</evidence>
<proteinExistence type="inferred from homology"/>